<comment type="caution">
    <text evidence="2">The sequence shown here is derived from an EMBL/GenBank/DDBJ whole genome shotgun (WGS) entry which is preliminary data.</text>
</comment>
<keyword evidence="1" id="KW-0812">Transmembrane</keyword>
<sequence length="163" mass="18376">MIKLMSVPHHIHNRPPKVTIPMNKLIASKTENVITQWPWTDNEAQLAAQGFRMVLDPHMRTPLEKLQNPSRSLKVGEIKSLLLDITDDYIDVVRVTDSSRCSQSQKPSTTDPTVSSPNGAGKLTDNIFLISCLFPSRFLHLKLFPLFFWVSHCLACLLLAICP</sequence>
<evidence type="ECO:0000256" key="1">
    <source>
        <dbReference type="SAM" id="Phobius"/>
    </source>
</evidence>
<organism evidence="2 3">
    <name type="scientific">Puccinia graminis f. sp. tritici</name>
    <dbReference type="NCBI Taxonomy" id="56615"/>
    <lineage>
        <taxon>Eukaryota</taxon>
        <taxon>Fungi</taxon>
        <taxon>Dikarya</taxon>
        <taxon>Basidiomycota</taxon>
        <taxon>Pucciniomycotina</taxon>
        <taxon>Pucciniomycetes</taxon>
        <taxon>Pucciniales</taxon>
        <taxon>Pucciniaceae</taxon>
        <taxon>Puccinia</taxon>
    </lineage>
</organism>
<protein>
    <submittedName>
        <fullName evidence="2">Uncharacterized protein</fullName>
    </submittedName>
</protein>
<accession>A0A5B0LZN5</accession>
<dbReference type="Proteomes" id="UP000324748">
    <property type="component" value="Unassembled WGS sequence"/>
</dbReference>
<proteinExistence type="predicted"/>
<reference evidence="2 3" key="1">
    <citation type="submission" date="2019-05" db="EMBL/GenBank/DDBJ databases">
        <title>Emergence of the Ug99 lineage of the wheat stem rust pathogen through somatic hybridization.</title>
        <authorList>
            <person name="Li F."/>
            <person name="Upadhyaya N.M."/>
            <person name="Sperschneider J."/>
            <person name="Matny O."/>
            <person name="Nguyen-Phuc H."/>
            <person name="Mago R."/>
            <person name="Raley C."/>
            <person name="Miller M.E."/>
            <person name="Silverstein K.A.T."/>
            <person name="Henningsen E."/>
            <person name="Hirsch C.D."/>
            <person name="Visser B."/>
            <person name="Pretorius Z.A."/>
            <person name="Steffenson B.J."/>
            <person name="Schwessinger B."/>
            <person name="Dodds P.N."/>
            <person name="Figueroa M."/>
        </authorList>
    </citation>
    <scope>NUCLEOTIDE SEQUENCE [LARGE SCALE GENOMIC DNA]</scope>
    <source>
        <strain evidence="2">21-0</strain>
    </source>
</reference>
<evidence type="ECO:0000313" key="2">
    <source>
        <dbReference type="EMBL" id="KAA1070337.1"/>
    </source>
</evidence>
<keyword evidence="3" id="KW-1185">Reference proteome</keyword>
<gene>
    <name evidence="2" type="ORF">PGT21_008931</name>
</gene>
<keyword evidence="1" id="KW-0472">Membrane</keyword>
<name>A0A5B0LZN5_PUCGR</name>
<dbReference type="EMBL" id="VSWC01000171">
    <property type="protein sequence ID" value="KAA1070337.1"/>
    <property type="molecule type" value="Genomic_DNA"/>
</dbReference>
<feature type="transmembrane region" description="Helical" evidence="1">
    <location>
        <begin position="143"/>
        <end position="161"/>
    </location>
</feature>
<keyword evidence="1" id="KW-1133">Transmembrane helix</keyword>
<evidence type="ECO:0000313" key="3">
    <source>
        <dbReference type="Proteomes" id="UP000324748"/>
    </source>
</evidence>
<dbReference type="AlphaFoldDB" id="A0A5B0LZN5"/>